<gene>
    <name evidence="2" type="ORF">C6P37_00035</name>
</gene>
<reference evidence="2 3" key="1">
    <citation type="submission" date="2018-03" db="EMBL/GenBank/DDBJ databases">
        <authorList>
            <person name="Keele B.F."/>
        </authorList>
    </citation>
    <scope>NUCLEOTIDE SEQUENCE [LARGE SCALE GENOMIC DNA]</scope>
    <source>
        <strain evidence="2">ZCTH4_d</strain>
    </source>
</reference>
<organism evidence="2 3">
    <name type="scientific">Caldibacillus debilis</name>
    <dbReference type="NCBI Taxonomy" id="301148"/>
    <lineage>
        <taxon>Bacteria</taxon>
        <taxon>Bacillati</taxon>
        <taxon>Bacillota</taxon>
        <taxon>Bacilli</taxon>
        <taxon>Bacillales</taxon>
        <taxon>Bacillaceae</taxon>
        <taxon>Caldibacillus</taxon>
    </lineage>
</organism>
<sequence length="100" mass="10871">MRGTSVGKEPRPAEVPFSRPIFPGKTERTAPAHGFFGGRANVFDKRALIHNGFRVSRDPVNEKAPCFPPASSPRFFSRRAAHSPSEKGKGTGPGQSRIRA</sequence>
<feature type="region of interest" description="Disordered" evidence="1">
    <location>
        <begin position="58"/>
        <end position="100"/>
    </location>
</feature>
<dbReference type="Proteomes" id="UP000257014">
    <property type="component" value="Unassembled WGS sequence"/>
</dbReference>
<comment type="caution">
    <text evidence="2">The sequence shown here is derived from an EMBL/GenBank/DDBJ whole genome shotgun (WGS) entry which is preliminary data.</text>
</comment>
<dbReference type="AlphaFoldDB" id="A0A3E0K8R3"/>
<evidence type="ECO:0000256" key="1">
    <source>
        <dbReference type="SAM" id="MobiDB-lite"/>
    </source>
</evidence>
<evidence type="ECO:0000313" key="2">
    <source>
        <dbReference type="EMBL" id="REJ31586.1"/>
    </source>
</evidence>
<proteinExistence type="predicted"/>
<feature type="region of interest" description="Disordered" evidence="1">
    <location>
        <begin position="1"/>
        <end position="33"/>
    </location>
</feature>
<dbReference type="EMBL" id="QEWE01000002">
    <property type="protein sequence ID" value="REJ31586.1"/>
    <property type="molecule type" value="Genomic_DNA"/>
</dbReference>
<protein>
    <submittedName>
        <fullName evidence="2">Uncharacterized protein</fullName>
    </submittedName>
</protein>
<name>A0A3E0K8R3_9BACI</name>
<evidence type="ECO:0000313" key="3">
    <source>
        <dbReference type="Proteomes" id="UP000257014"/>
    </source>
</evidence>
<accession>A0A3E0K8R3</accession>